<keyword evidence="1" id="KW-0812">Transmembrane</keyword>
<name>A0A644YVB2_9ZZZZ</name>
<evidence type="ECO:0000256" key="1">
    <source>
        <dbReference type="SAM" id="Phobius"/>
    </source>
</evidence>
<organism evidence="2">
    <name type="scientific">bioreactor metagenome</name>
    <dbReference type="NCBI Taxonomy" id="1076179"/>
    <lineage>
        <taxon>unclassified sequences</taxon>
        <taxon>metagenomes</taxon>
        <taxon>ecological metagenomes</taxon>
    </lineage>
</organism>
<proteinExistence type="predicted"/>
<reference evidence="2" key="1">
    <citation type="submission" date="2019-08" db="EMBL/GenBank/DDBJ databases">
        <authorList>
            <person name="Kucharzyk K."/>
            <person name="Murdoch R.W."/>
            <person name="Higgins S."/>
            <person name="Loffler F."/>
        </authorList>
    </citation>
    <scope>NUCLEOTIDE SEQUENCE</scope>
</reference>
<gene>
    <name evidence="2" type="ORF">SDC9_79088</name>
</gene>
<keyword evidence="1" id="KW-1133">Transmembrane helix</keyword>
<protein>
    <submittedName>
        <fullName evidence="2">Uncharacterized protein</fullName>
    </submittedName>
</protein>
<keyword evidence="1" id="KW-0472">Membrane</keyword>
<comment type="caution">
    <text evidence="2">The sequence shown here is derived from an EMBL/GenBank/DDBJ whole genome shotgun (WGS) entry which is preliminary data.</text>
</comment>
<dbReference type="EMBL" id="VSSQ01006386">
    <property type="protein sequence ID" value="MPM32525.1"/>
    <property type="molecule type" value="Genomic_DNA"/>
</dbReference>
<feature type="transmembrane region" description="Helical" evidence="1">
    <location>
        <begin position="32"/>
        <end position="56"/>
    </location>
</feature>
<accession>A0A644YVB2</accession>
<dbReference type="AlphaFoldDB" id="A0A644YVB2"/>
<sequence>MKKIPWGKVAEVAARYFDDLLVLSSGACFTSAAAVAFGLAAALATAGVCLGVYAYIVGRARGGR</sequence>
<evidence type="ECO:0000313" key="2">
    <source>
        <dbReference type="EMBL" id="MPM32525.1"/>
    </source>
</evidence>